<accession>A0A9X3BIB0</accession>
<evidence type="ECO:0000313" key="1">
    <source>
        <dbReference type="EMBL" id="MCU7551032.1"/>
    </source>
</evidence>
<dbReference type="Proteomes" id="UP001155483">
    <property type="component" value="Unassembled WGS sequence"/>
</dbReference>
<dbReference type="Pfam" id="PF20475">
    <property type="entry name" value="DUF6717"/>
    <property type="match status" value="1"/>
</dbReference>
<dbReference type="RefSeq" id="WP_279298471.1">
    <property type="nucleotide sequence ID" value="NZ_JAOTIF010000017.1"/>
</dbReference>
<organism evidence="1 2">
    <name type="scientific">Paraflavisolibacter caeni</name>
    <dbReference type="NCBI Taxonomy" id="2982496"/>
    <lineage>
        <taxon>Bacteria</taxon>
        <taxon>Pseudomonadati</taxon>
        <taxon>Bacteroidota</taxon>
        <taxon>Chitinophagia</taxon>
        <taxon>Chitinophagales</taxon>
        <taxon>Chitinophagaceae</taxon>
        <taxon>Paraflavisolibacter</taxon>
    </lineage>
</organism>
<gene>
    <name evidence="1" type="ORF">OCK74_18075</name>
</gene>
<reference evidence="1" key="1">
    <citation type="submission" date="2022-09" db="EMBL/GenBank/DDBJ databases">
        <authorList>
            <person name="Yuan C."/>
            <person name="Ke Z."/>
        </authorList>
    </citation>
    <scope>NUCLEOTIDE SEQUENCE</scope>
    <source>
        <strain evidence="1">LB-8</strain>
    </source>
</reference>
<proteinExistence type="predicted"/>
<name>A0A9X3BIB0_9BACT</name>
<dbReference type="EMBL" id="JAOTIF010000017">
    <property type="protein sequence ID" value="MCU7551032.1"/>
    <property type="molecule type" value="Genomic_DNA"/>
</dbReference>
<dbReference type="InterPro" id="IPR046562">
    <property type="entry name" value="DUF6717"/>
</dbReference>
<dbReference type="AlphaFoldDB" id="A0A9X3BIB0"/>
<reference evidence="1" key="2">
    <citation type="submission" date="2023-04" db="EMBL/GenBank/DDBJ databases">
        <title>Paracnuella aquatica gen. nov., sp. nov., a member of the family Chitinophagaceae isolated from a hot spring.</title>
        <authorList>
            <person name="Wang C."/>
        </authorList>
    </citation>
    <scope>NUCLEOTIDE SEQUENCE</scope>
    <source>
        <strain evidence="1">LB-8</strain>
    </source>
</reference>
<protein>
    <submittedName>
        <fullName evidence="1">Uncharacterized protein</fullName>
    </submittedName>
</protein>
<comment type="caution">
    <text evidence="1">The sequence shown here is derived from an EMBL/GenBank/DDBJ whole genome shotgun (WGS) entry which is preliminary data.</text>
</comment>
<evidence type="ECO:0000313" key="2">
    <source>
        <dbReference type="Proteomes" id="UP001155483"/>
    </source>
</evidence>
<keyword evidence="2" id="KW-1185">Reference proteome</keyword>
<sequence length="124" mass="14405">MNTFSFTKENGTWYINLKNDLKIFNKSDFVLLEGSTPLLDYLSNEKKNITLAIDTIPFDKAFNLQLTQMSNSPAGGGYYELRDHRGRVIQEEVWLSDIPLFVFGDIPEHIYLRKEKHFSIQNIS</sequence>